<evidence type="ECO:0000256" key="4">
    <source>
        <dbReference type="ARBA" id="ARBA00022737"/>
    </source>
</evidence>
<comment type="subcellular location">
    <subcellularLocation>
        <location evidence="1">Membrane</location>
        <topology evidence="1">Single-pass membrane protein</topology>
    </subcellularLocation>
</comment>
<name>A0A0N4Z4Y5_PARTI</name>
<feature type="domain" description="Cadherin" evidence="11">
    <location>
        <begin position="1214"/>
        <end position="1310"/>
    </location>
</feature>
<dbReference type="SMART" id="SM00112">
    <property type="entry name" value="CA"/>
    <property type="match status" value="9"/>
</dbReference>
<evidence type="ECO:0000256" key="2">
    <source>
        <dbReference type="ARBA" id="ARBA00022692"/>
    </source>
</evidence>
<evidence type="ECO:0000256" key="8">
    <source>
        <dbReference type="PROSITE-ProRule" id="PRU00043"/>
    </source>
</evidence>
<dbReference type="GO" id="GO:0005509">
    <property type="term" value="F:calcium ion binding"/>
    <property type="evidence" value="ECO:0007669"/>
    <property type="project" value="UniProtKB-UniRule"/>
</dbReference>
<protein>
    <submittedName>
        <fullName evidence="13">Cadherin domain-containing protein</fullName>
    </submittedName>
</protein>
<sequence>MISLTNIIYLLFLFYQSFNVVVYCRKADTSAEAIRVNTSFILIDEDWPLDNPLPFSICTKKFKFLRISSGNDQDTFSLQSFNDSCGYLKLEKSLDADQLHPDGSRSQSFTIHFENKYRMRSEVEIQVADVNDNSPKFVDLKKEIPLSENAPKGSLVTQVQTFDPDKGIGGIARFFLNDDRFAVENERCSNSRCFCDIILVSSLDYESSPKINLTITAKDGASRTLNSKESHISIMINVIDEEDSPPYFITDLSTPILIPENTKPGSKIFQVRAEDGDKRSEKKNAIRYLLESNDFFSIESETGWLTLEKEVDFEQQRDYSLKIQAMESGLNAMVTDGVLLIQIEDIDDNAPRCLDESYIMYLNASSWKFNLDKPIQVFDADEGQFAAFSAIIKGSNQIVFRTIPEVIQKSATLELEISNVDTSLLTSKISELKYEILLSPSNTSGRPGQCDLFVQLISSNNSNNIPPKIGDDNNLNNNKGLMALNKKKDKVNINSEEKDGKTGENQEKLDKIVVAGVKNEQIYNVNENKVKVYFTQSSYPVTLNCKTPINTIIASVKPKEINEGEINEVKYSLKGEKNEEFSIDKLTGIITVRNMIEKNENISLEIVANYTINENNQSSSVPLTVIINDCNTILHSHNIPTTEIIEEEKPSLYFGEINENAPMGKAIIKLPIVMQKDKVNITYKVFLKETKEPLINLSEDGEITVGQVIDYEKYKSLNGHVIEFEGNEKSKILANFTVYVRDQNDNPPVFKKQIYEVELSEDSKVGTILDFDYPLATDEDSGVYSKLKYSLVRGSLPLPFVIDELTSQITLNSSLDYESVKKYDIELKVIDNADDDFNNEARSKLIINVKNINDNAPIFLPLKNNEFEISEDDSIGTIITILKANDLDENDQITYSLQTFSPEDDKFFDIDNEGKIVLNENVKGLTGKRYTIEVKASDSGVPPLTATIKIFVTIKKASNGPIVLWPKQNSVHFFKENEEYSSLLQINATASDEYVVHNPDFKLKFSIVELPNDDWKNFEIDNDGLLKAKSLFDYESKQKYELQIEVCNEENRCVLNNFRIMVTDVNDNCPFFETLNDVEKYEIIENIPIKNDEIGEKVAEIIPAIDKDGTLEFQSICYKVTEPVDRFFFPDSKIPILYTNTSLDREYKESYDVIVSTFDCNENNTKLSCKDGNYNKTNSEKVVTVKVLDLNDNYPKFAERVFYGEIIQGKTKFGDVILILEAVDPDIEPDGLSFSVFETIQIGTQTTKAERLPFSVNSKSGEVVNNLFMNLDTPKNFTFNVVVTDSAGHEDEAKVVITVVEHYEQVEIIFDADISFIQENQKEIEKKLYEATSLKFIIDGIHDMGNDTKVSGHFLNQYNTVVSTSSVISFLKSPVSDWQGEAQEVLYKQYKMKPIHSLSTENFEFTERYFNLFVIIACVFVFLVLLLLCCICRQVCCKKKNKLSELEKFRRQSLYHSNSIQTNSLKMPPPPPPFSISNPNVMRIPSQNRMSEMMTAVDISYVVGKNTDNLASTEL</sequence>
<dbReference type="GO" id="GO:0016339">
    <property type="term" value="P:calcium-dependent cell-cell adhesion via plasma membrane cell adhesion molecules"/>
    <property type="evidence" value="ECO:0007669"/>
    <property type="project" value="TreeGrafter"/>
</dbReference>
<evidence type="ECO:0000259" key="11">
    <source>
        <dbReference type="PROSITE" id="PS50268"/>
    </source>
</evidence>
<evidence type="ECO:0000256" key="7">
    <source>
        <dbReference type="ARBA" id="ARBA00023136"/>
    </source>
</evidence>
<dbReference type="GO" id="GO:0007043">
    <property type="term" value="P:cell-cell junction assembly"/>
    <property type="evidence" value="ECO:0007669"/>
    <property type="project" value="TreeGrafter"/>
</dbReference>
<dbReference type="PROSITE" id="PS00232">
    <property type="entry name" value="CADHERIN_1"/>
    <property type="match status" value="4"/>
</dbReference>
<evidence type="ECO:0000256" key="6">
    <source>
        <dbReference type="ARBA" id="ARBA00022989"/>
    </source>
</evidence>
<dbReference type="PANTHER" id="PTHR24027:SF422">
    <property type="entry name" value="CADHERIN DOMAIN-CONTAINING PROTEIN"/>
    <property type="match status" value="1"/>
</dbReference>
<evidence type="ECO:0000256" key="3">
    <source>
        <dbReference type="ARBA" id="ARBA00022729"/>
    </source>
</evidence>
<feature type="domain" description="Cadherin" evidence="11">
    <location>
        <begin position="44"/>
        <end position="137"/>
    </location>
</feature>
<dbReference type="GO" id="GO:0016342">
    <property type="term" value="C:catenin complex"/>
    <property type="evidence" value="ECO:0007669"/>
    <property type="project" value="TreeGrafter"/>
</dbReference>
<dbReference type="GO" id="GO:0034332">
    <property type="term" value="P:adherens junction organization"/>
    <property type="evidence" value="ECO:0007669"/>
    <property type="project" value="TreeGrafter"/>
</dbReference>
<dbReference type="STRING" id="131310.A0A0N4Z4Y5"/>
<feature type="domain" description="Cadherin" evidence="11">
    <location>
        <begin position="138"/>
        <end position="248"/>
    </location>
</feature>
<feature type="domain" description="Cadherin" evidence="11">
    <location>
        <begin position="250"/>
        <end position="353"/>
    </location>
</feature>
<evidence type="ECO:0000256" key="5">
    <source>
        <dbReference type="ARBA" id="ARBA00022837"/>
    </source>
</evidence>
<feature type="transmembrane region" description="Helical" evidence="9">
    <location>
        <begin position="1409"/>
        <end position="1432"/>
    </location>
</feature>
<dbReference type="InterPro" id="IPR020894">
    <property type="entry name" value="Cadherin_CS"/>
</dbReference>
<organism evidence="12 13">
    <name type="scientific">Parastrongyloides trichosuri</name>
    <name type="common">Possum-specific nematode worm</name>
    <dbReference type="NCBI Taxonomy" id="131310"/>
    <lineage>
        <taxon>Eukaryota</taxon>
        <taxon>Metazoa</taxon>
        <taxon>Ecdysozoa</taxon>
        <taxon>Nematoda</taxon>
        <taxon>Chromadorea</taxon>
        <taxon>Rhabditida</taxon>
        <taxon>Tylenchina</taxon>
        <taxon>Panagrolaimomorpha</taxon>
        <taxon>Strongyloidoidea</taxon>
        <taxon>Strongyloididae</taxon>
        <taxon>Parastrongyloides</taxon>
    </lineage>
</organism>
<dbReference type="CDD" id="cd11304">
    <property type="entry name" value="Cadherin_repeat"/>
    <property type="match status" value="9"/>
</dbReference>
<feature type="domain" description="Cadherin" evidence="11">
    <location>
        <begin position="649"/>
        <end position="750"/>
    </location>
</feature>
<dbReference type="GO" id="GO:0045296">
    <property type="term" value="F:cadherin binding"/>
    <property type="evidence" value="ECO:0007669"/>
    <property type="project" value="TreeGrafter"/>
</dbReference>
<keyword evidence="6 9" id="KW-1133">Transmembrane helix</keyword>
<keyword evidence="7 9" id="KW-0472">Membrane</keyword>
<feature type="domain" description="Cadherin" evidence="11">
    <location>
        <begin position="976"/>
        <end position="1072"/>
    </location>
</feature>
<dbReference type="SUPFAM" id="SSF49313">
    <property type="entry name" value="Cadherin-like"/>
    <property type="match status" value="8"/>
</dbReference>
<keyword evidence="4" id="KW-0677">Repeat</keyword>
<dbReference type="GO" id="GO:0044331">
    <property type="term" value="P:cell-cell adhesion mediated by cadherin"/>
    <property type="evidence" value="ECO:0007669"/>
    <property type="project" value="TreeGrafter"/>
</dbReference>
<reference evidence="13" key="1">
    <citation type="submission" date="2017-02" db="UniProtKB">
        <authorList>
            <consortium name="WormBaseParasite"/>
        </authorList>
    </citation>
    <scope>IDENTIFICATION</scope>
</reference>
<dbReference type="GO" id="GO:0008013">
    <property type="term" value="F:beta-catenin binding"/>
    <property type="evidence" value="ECO:0007669"/>
    <property type="project" value="TreeGrafter"/>
</dbReference>
<feature type="signal peptide" evidence="10">
    <location>
        <begin position="1"/>
        <end position="19"/>
    </location>
</feature>
<dbReference type="GO" id="GO:0000902">
    <property type="term" value="P:cell morphogenesis"/>
    <property type="evidence" value="ECO:0007669"/>
    <property type="project" value="TreeGrafter"/>
</dbReference>
<accession>A0A0N4Z4Y5</accession>
<dbReference type="PRINTS" id="PR00205">
    <property type="entry name" value="CADHERIN"/>
</dbReference>
<dbReference type="PANTHER" id="PTHR24027">
    <property type="entry name" value="CADHERIN-23"/>
    <property type="match status" value="1"/>
</dbReference>
<keyword evidence="2 9" id="KW-0812">Transmembrane</keyword>
<keyword evidence="5 8" id="KW-0106">Calcium</keyword>
<dbReference type="GO" id="GO:0005912">
    <property type="term" value="C:adherens junction"/>
    <property type="evidence" value="ECO:0007669"/>
    <property type="project" value="TreeGrafter"/>
</dbReference>
<feature type="domain" description="Cadherin" evidence="11">
    <location>
        <begin position="861"/>
        <end position="963"/>
    </location>
</feature>
<dbReference type="Pfam" id="PF00028">
    <property type="entry name" value="Cadherin"/>
    <property type="match status" value="4"/>
</dbReference>
<keyword evidence="3 10" id="KW-0732">Signal</keyword>
<proteinExistence type="predicted"/>
<evidence type="ECO:0000256" key="10">
    <source>
        <dbReference type="SAM" id="SignalP"/>
    </source>
</evidence>
<dbReference type="InterPro" id="IPR002126">
    <property type="entry name" value="Cadherin-like_dom"/>
</dbReference>
<dbReference type="GO" id="GO:0016477">
    <property type="term" value="P:cell migration"/>
    <property type="evidence" value="ECO:0007669"/>
    <property type="project" value="TreeGrafter"/>
</dbReference>
<dbReference type="InterPro" id="IPR039808">
    <property type="entry name" value="Cadherin"/>
</dbReference>
<feature type="domain" description="Cadherin" evidence="11">
    <location>
        <begin position="1090"/>
        <end position="1197"/>
    </location>
</feature>
<dbReference type="WBParaSite" id="PTRK_0000205000.1">
    <property type="protein sequence ID" value="PTRK_0000205000.1"/>
    <property type="gene ID" value="PTRK_0000205000"/>
</dbReference>
<evidence type="ECO:0000313" key="12">
    <source>
        <dbReference type="Proteomes" id="UP000038045"/>
    </source>
</evidence>
<dbReference type="InterPro" id="IPR015919">
    <property type="entry name" value="Cadherin-like_sf"/>
</dbReference>
<feature type="domain" description="Cadherin" evidence="11">
    <location>
        <begin position="751"/>
        <end position="859"/>
    </location>
</feature>
<feature type="chain" id="PRO_5005891282" evidence="10">
    <location>
        <begin position="20"/>
        <end position="1515"/>
    </location>
</feature>
<dbReference type="PROSITE" id="PS50268">
    <property type="entry name" value="CADHERIN_2"/>
    <property type="match status" value="10"/>
</dbReference>
<evidence type="ECO:0000313" key="13">
    <source>
        <dbReference type="WBParaSite" id="PTRK_0000205000.1"/>
    </source>
</evidence>
<evidence type="ECO:0000256" key="1">
    <source>
        <dbReference type="ARBA" id="ARBA00004167"/>
    </source>
</evidence>
<evidence type="ECO:0000256" key="9">
    <source>
        <dbReference type="SAM" id="Phobius"/>
    </source>
</evidence>
<dbReference type="Proteomes" id="UP000038045">
    <property type="component" value="Unplaced"/>
</dbReference>
<dbReference type="Gene3D" id="2.60.40.60">
    <property type="entry name" value="Cadherins"/>
    <property type="match status" value="10"/>
</dbReference>
<feature type="domain" description="Cadherin" evidence="11">
    <location>
        <begin position="535"/>
        <end position="642"/>
    </location>
</feature>
<dbReference type="GO" id="GO:0007156">
    <property type="term" value="P:homophilic cell adhesion via plasma membrane adhesion molecules"/>
    <property type="evidence" value="ECO:0007669"/>
    <property type="project" value="InterPro"/>
</dbReference>
<keyword evidence="12" id="KW-1185">Reference proteome</keyword>